<protein>
    <submittedName>
        <fullName evidence="2">Uncharacterized protein</fullName>
    </submittedName>
</protein>
<keyword evidence="1" id="KW-0812">Transmembrane</keyword>
<keyword evidence="1" id="KW-1133">Transmembrane helix</keyword>
<evidence type="ECO:0000313" key="2">
    <source>
        <dbReference type="EMBL" id="KRY75028.1"/>
    </source>
</evidence>
<accession>A0A0V1EMQ0</accession>
<organism evidence="2 3">
    <name type="scientific">Trichinella pseudospiralis</name>
    <name type="common">Parasitic roundworm</name>
    <dbReference type="NCBI Taxonomy" id="6337"/>
    <lineage>
        <taxon>Eukaryota</taxon>
        <taxon>Metazoa</taxon>
        <taxon>Ecdysozoa</taxon>
        <taxon>Nematoda</taxon>
        <taxon>Enoplea</taxon>
        <taxon>Dorylaimia</taxon>
        <taxon>Trichinellida</taxon>
        <taxon>Trichinellidae</taxon>
        <taxon>Trichinella</taxon>
    </lineage>
</organism>
<comment type="caution">
    <text evidence="2">The sequence shown here is derived from an EMBL/GenBank/DDBJ whole genome shotgun (WGS) entry which is preliminary data.</text>
</comment>
<evidence type="ECO:0000256" key="1">
    <source>
        <dbReference type="SAM" id="Phobius"/>
    </source>
</evidence>
<evidence type="ECO:0000313" key="3">
    <source>
        <dbReference type="Proteomes" id="UP000054632"/>
    </source>
</evidence>
<name>A0A0V1EMQ0_TRIPS</name>
<sequence>MRMGGRLAGLFLNRLFQSKADLIVQHCSGHVIMIDTEGGCDRLSDAIWLVRCLFSNVRPRLSLSSMVLFLISFFFAFITYRLVFSYLSLFLFM</sequence>
<dbReference type="AlphaFoldDB" id="A0A0V1EMQ0"/>
<proteinExistence type="predicted"/>
<dbReference type="Proteomes" id="UP000054632">
    <property type="component" value="Unassembled WGS sequence"/>
</dbReference>
<feature type="non-terminal residue" evidence="2">
    <location>
        <position position="93"/>
    </location>
</feature>
<feature type="transmembrane region" description="Helical" evidence="1">
    <location>
        <begin position="67"/>
        <end position="92"/>
    </location>
</feature>
<keyword evidence="1" id="KW-0472">Membrane</keyword>
<dbReference type="EMBL" id="JYDR01000021">
    <property type="protein sequence ID" value="KRY75028.1"/>
    <property type="molecule type" value="Genomic_DNA"/>
</dbReference>
<gene>
    <name evidence="2" type="ORF">T4A_12771</name>
</gene>
<reference evidence="2 3" key="1">
    <citation type="submission" date="2015-01" db="EMBL/GenBank/DDBJ databases">
        <title>Evolution of Trichinella species and genotypes.</title>
        <authorList>
            <person name="Korhonen P.K."/>
            <person name="Edoardo P."/>
            <person name="Giuseppe L.R."/>
            <person name="Gasser R.B."/>
        </authorList>
    </citation>
    <scope>NUCLEOTIDE SEQUENCE [LARGE SCALE GENOMIC DNA]</scope>
    <source>
        <strain evidence="2">ISS13</strain>
    </source>
</reference>